<dbReference type="Proteomes" id="UP000177177">
    <property type="component" value="Unassembled WGS sequence"/>
</dbReference>
<dbReference type="InterPro" id="IPR001818">
    <property type="entry name" value="Pept_M10_metallopeptidase"/>
</dbReference>
<gene>
    <name evidence="7" type="ORF">A3C92_02020</name>
</gene>
<keyword evidence="2" id="KW-0479">Metal-binding</keyword>
<feature type="domain" description="Peptidase M10 metallopeptidase" evidence="6">
    <location>
        <begin position="221"/>
        <end position="278"/>
    </location>
</feature>
<feature type="chain" id="PRO_5009583471" description="Peptidase M10 metallopeptidase domain-containing protein" evidence="5">
    <location>
        <begin position="24"/>
        <end position="278"/>
    </location>
</feature>
<sequence>MVPKVITAYVMISLFLSVTPILAAPPVFVTATVTPSGKTVVIPERAAEVAPNVFDLGVAVDPATGEQVEGRLIVHRRATQAQERAVSSGAKNQCYGFIVRNTKWRVVEPWMVNPANTRGLGNIFVADTLSASIAKWEDAADGMVDNGLGVNILGNGTATSSALIADTVAPDGQNEVYFANVVDANAIAVTIVWYNRFTKTLVEWDQVYDDVSYDWSAIGGAGKMDFDNIATHELGHAIGLADLYNSCTEETMYGYADYGEIKKRTLNAGDIAGANALY</sequence>
<dbReference type="GO" id="GO:0004222">
    <property type="term" value="F:metalloendopeptidase activity"/>
    <property type="evidence" value="ECO:0007669"/>
    <property type="project" value="InterPro"/>
</dbReference>
<comment type="caution">
    <text evidence="7">The sequence shown here is derived from an EMBL/GenBank/DDBJ whole genome shotgun (WGS) entry which is preliminary data.</text>
</comment>
<organism evidence="7 8">
    <name type="scientific">Candidatus Sungbacteria bacterium RIFCSPHIGHO2_02_FULL_53_17</name>
    <dbReference type="NCBI Taxonomy" id="1802275"/>
    <lineage>
        <taxon>Bacteria</taxon>
        <taxon>Candidatus Sungiibacteriota</taxon>
    </lineage>
</organism>
<dbReference type="GO" id="GO:0008270">
    <property type="term" value="F:zinc ion binding"/>
    <property type="evidence" value="ECO:0007669"/>
    <property type="project" value="InterPro"/>
</dbReference>
<evidence type="ECO:0000259" key="6">
    <source>
        <dbReference type="Pfam" id="PF00413"/>
    </source>
</evidence>
<evidence type="ECO:0000313" key="7">
    <source>
        <dbReference type="EMBL" id="OHA03094.1"/>
    </source>
</evidence>
<dbReference type="Pfam" id="PF00413">
    <property type="entry name" value="Peptidase_M10"/>
    <property type="match status" value="1"/>
</dbReference>
<dbReference type="SUPFAM" id="SSF55486">
    <property type="entry name" value="Metalloproteases ('zincins'), catalytic domain"/>
    <property type="match status" value="1"/>
</dbReference>
<keyword evidence="1" id="KW-0645">Protease</keyword>
<reference evidence="7 8" key="1">
    <citation type="journal article" date="2016" name="Nat. Commun.">
        <title>Thousands of microbial genomes shed light on interconnected biogeochemical processes in an aquifer system.</title>
        <authorList>
            <person name="Anantharaman K."/>
            <person name="Brown C.T."/>
            <person name="Hug L.A."/>
            <person name="Sharon I."/>
            <person name="Castelle C.J."/>
            <person name="Probst A.J."/>
            <person name="Thomas B.C."/>
            <person name="Singh A."/>
            <person name="Wilkins M.J."/>
            <person name="Karaoz U."/>
            <person name="Brodie E.L."/>
            <person name="Williams K.H."/>
            <person name="Hubbard S.S."/>
            <person name="Banfield J.F."/>
        </authorList>
    </citation>
    <scope>NUCLEOTIDE SEQUENCE [LARGE SCALE GENOMIC DNA]</scope>
</reference>
<keyword evidence="4" id="KW-0862">Zinc</keyword>
<accession>A0A1G2KVA0</accession>
<evidence type="ECO:0000256" key="3">
    <source>
        <dbReference type="ARBA" id="ARBA00022801"/>
    </source>
</evidence>
<evidence type="ECO:0000313" key="8">
    <source>
        <dbReference type="Proteomes" id="UP000177177"/>
    </source>
</evidence>
<dbReference type="Gene3D" id="3.40.390.10">
    <property type="entry name" value="Collagenase (Catalytic Domain)"/>
    <property type="match status" value="1"/>
</dbReference>
<feature type="signal peptide" evidence="5">
    <location>
        <begin position="1"/>
        <end position="23"/>
    </location>
</feature>
<dbReference type="InterPro" id="IPR024079">
    <property type="entry name" value="MetalloPept_cat_dom_sf"/>
</dbReference>
<proteinExistence type="predicted"/>
<dbReference type="AlphaFoldDB" id="A0A1G2KVA0"/>
<evidence type="ECO:0000256" key="4">
    <source>
        <dbReference type="ARBA" id="ARBA00022833"/>
    </source>
</evidence>
<dbReference type="EMBL" id="MHQN01000024">
    <property type="protein sequence ID" value="OHA03094.1"/>
    <property type="molecule type" value="Genomic_DNA"/>
</dbReference>
<keyword evidence="5" id="KW-0732">Signal</keyword>
<dbReference type="GO" id="GO:0006508">
    <property type="term" value="P:proteolysis"/>
    <property type="evidence" value="ECO:0007669"/>
    <property type="project" value="UniProtKB-KW"/>
</dbReference>
<evidence type="ECO:0000256" key="2">
    <source>
        <dbReference type="ARBA" id="ARBA00022723"/>
    </source>
</evidence>
<evidence type="ECO:0000256" key="5">
    <source>
        <dbReference type="SAM" id="SignalP"/>
    </source>
</evidence>
<protein>
    <recommendedName>
        <fullName evidence="6">Peptidase M10 metallopeptidase domain-containing protein</fullName>
    </recommendedName>
</protein>
<keyword evidence="3" id="KW-0378">Hydrolase</keyword>
<evidence type="ECO:0000256" key="1">
    <source>
        <dbReference type="ARBA" id="ARBA00022670"/>
    </source>
</evidence>
<dbReference type="GO" id="GO:0031012">
    <property type="term" value="C:extracellular matrix"/>
    <property type="evidence" value="ECO:0007669"/>
    <property type="project" value="InterPro"/>
</dbReference>
<name>A0A1G2KVA0_9BACT</name>